<sequence>MKKFFIFVFLTINTTNVVCQNTDSVIVSSGNPAIIYPLTSDKNIEERKNAGIDCHFTYPLLILNGLIIREKEKVDCFRNQFKFTNIKSSKRITKAEAEKKGIPDAPKDGVLFVIIKKGYYFDLSCNR</sequence>
<dbReference type="GeneID" id="94551427"/>
<dbReference type="RefSeq" id="WP_243405693.1">
    <property type="nucleotide sequence ID" value="NZ_QEKY01000019.1"/>
</dbReference>
<name>A0A2U1F4B4_9PORP</name>
<keyword evidence="2" id="KW-1185">Reference proteome</keyword>
<protein>
    <submittedName>
        <fullName evidence="1">Uncharacterized protein</fullName>
    </submittedName>
</protein>
<proteinExistence type="predicted"/>
<organism evidence="1 2">
    <name type="scientific">Porphyromonas loveana</name>
    <dbReference type="NCBI Taxonomy" id="1884669"/>
    <lineage>
        <taxon>Bacteria</taxon>
        <taxon>Pseudomonadati</taxon>
        <taxon>Bacteroidota</taxon>
        <taxon>Bacteroidia</taxon>
        <taxon>Bacteroidales</taxon>
        <taxon>Porphyromonadaceae</taxon>
        <taxon>Porphyromonas</taxon>
    </lineage>
</organism>
<dbReference type="Proteomes" id="UP000245462">
    <property type="component" value="Unassembled WGS sequence"/>
</dbReference>
<reference evidence="1 2" key="1">
    <citation type="submission" date="2018-04" db="EMBL/GenBank/DDBJ databases">
        <title>Genomic Encyclopedia of Type Strains, Phase IV (KMG-IV): sequencing the most valuable type-strain genomes for metagenomic binning, comparative biology and taxonomic classification.</title>
        <authorList>
            <person name="Goeker M."/>
        </authorList>
    </citation>
    <scope>NUCLEOTIDE SEQUENCE [LARGE SCALE GENOMIC DNA]</scope>
    <source>
        <strain evidence="1 2">DSM 28520</strain>
    </source>
</reference>
<evidence type="ECO:0000313" key="1">
    <source>
        <dbReference type="EMBL" id="PVZ07014.1"/>
    </source>
</evidence>
<evidence type="ECO:0000313" key="2">
    <source>
        <dbReference type="Proteomes" id="UP000245462"/>
    </source>
</evidence>
<comment type="caution">
    <text evidence="1">The sequence shown here is derived from an EMBL/GenBank/DDBJ whole genome shotgun (WGS) entry which is preliminary data.</text>
</comment>
<dbReference type="EMBL" id="QEKY01000019">
    <property type="protein sequence ID" value="PVZ07014.1"/>
    <property type="molecule type" value="Genomic_DNA"/>
</dbReference>
<gene>
    <name evidence="1" type="ORF">C7382_11910</name>
</gene>
<dbReference type="AlphaFoldDB" id="A0A2U1F4B4"/>
<accession>A0A2U1F4B4</accession>